<dbReference type="PANTHER" id="PTHR11599">
    <property type="entry name" value="PROTEASOME SUBUNIT ALPHA/BETA"/>
    <property type="match status" value="1"/>
</dbReference>
<evidence type="ECO:0000256" key="1">
    <source>
        <dbReference type="ARBA" id="ARBA00022942"/>
    </source>
</evidence>
<name>A0A9P6KZL4_9MICR</name>
<dbReference type="AlphaFoldDB" id="A0A9P6KZL4"/>
<dbReference type="InterPro" id="IPR001353">
    <property type="entry name" value="Proteasome_sua/b"/>
</dbReference>
<dbReference type="InterPro" id="IPR050115">
    <property type="entry name" value="Proteasome_alpha"/>
</dbReference>
<evidence type="ECO:0000313" key="3">
    <source>
        <dbReference type="Proteomes" id="UP000740883"/>
    </source>
</evidence>
<gene>
    <name evidence="2" type="primary">PSA2</name>
    <name evidence="2" type="ORF">NGRA_1002</name>
</gene>
<dbReference type="InterPro" id="IPR029055">
    <property type="entry name" value="Ntn_hydrolases_N"/>
</dbReference>
<organism evidence="2 3">
    <name type="scientific">Nosema granulosis</name>
    <dbReference type="NCBI Taxonomy" id="83296"/>
    <lineage>
        <taxon>Eukaryota</taxon>
        <taxon>Fungi</taxon>
        <taxon>Fungi incertae sedis</taxon>
        <taxon>Microsporidia</taxon>
        <taxon>Nosematidae</taxon>
        <taxon>Nosema</taxon>
    </lineage>
</organism>
<comment type="caution">
    <text evidence="2">The sequence shown here is derived from an EMBL/GenBank/DDBJ whole genome shotgun (WGS) entry which is preliminary data.</text>
</comment>
<keyword evidence="3" id="KW-1185">Reference proteome</keyword>
<dbReference type="EMBL" id="SBJO01000051">
    <property type="protein sequence ID" value="KAF9763857.1"/>
    <property type="molecule type" value="Genomic_DNA"/>
</dbReference>
<reference evidence="2 3" key="1">
    <citation type="journal article" date="2020" name="Genome Biol. Evol.">
        <title>Comparative genomics of strictly vertically transmitted, feminizing microsporidia endosymbionts of amphipod crustaceans.</title>
        <authorList>
            <person name="Cormier A."/>
            <person name="Chebbi M.A."/>
            <person name="Giraud I."/>
            <person name="Wattier R."/>
            <person name="Teixeira M."/>
            <person name="Gilbert C."/>
            <person name="Rigaud T."/>
            <person name="Cordaux R."/>
        </authorList>
    </citation>
    <scope>NUCLEOTIDE SEQUENCE [LARGE SCALE GENOMIC DNA]</scope>
    <source>
        <strain evidence="2 3">Ou3-Ou53</strain>
    </source>
</reference>
<dbReference type="GO" id="GO:0005839">
    <property type="term" value="C:proteasome core complex"/>
    <property type="evidence" value="ECO:0007669"/>
    <property type="project" value="InterPro"/>
</dbReference>
<dbReference type="Proteomes" id="UP000740883">
    <property type="component" value="Unassembled WGS sequence"/>
</dbReference>
<keyword evidence="1 2" id="KW-0647">Proteasome</keyword>
<proteinExistence type="predicted"/>
<dbReference type="SUPFAM" id="SSF56235">
    <property type="entry name" value="N-terminal nucleophile aminohydrolases (Ntn hydrolases)"/>
    <property type="match status" value="1"/>
</dbReference>
<protein>
    <submittedName>
        <fullName evidence="2">Proteasome subunit alpha type-2</fullName>
    </submittedName>
</protein>
<dbReference type="GO" id="GO:0051603">
    <property type="term" value="P:proteolysis involved in protein catabolic process"/>
    <property type="evidence" value="ECO:0007669"/>
    <property type="project" value="InterPro"/>
</dbReference>
<dbReference type="OrthoDB" id="431557at2759"/>
<dbReference type="Pfam" id="PF00227">
    <property type="entry name" value="Proteasome"/>
    <property type="match status" value="1"/>
</dbReference>
<sequence length="231" mass="25759">MNFDSSQQLTVFSSEGRLSQCDNALKAASNGSASVGASSQDGAVLVSFKDTPPLVIKNEYSKIFSICSSIGCTYSGLQPDCRIQLMLASKICEDYYDVYQRYPDLDIFVSIFSGEVQEYTIKKGYRPFGTLMLFVGESNGSPVMYQVDPSGSYQIKEVAAIGKDYEEVEKYVSRRKEMLDDNIASCLESIREYAGREIKVEDVDIGVFSGGVFRIFSLEQTQEIFDSINRH</sequence>
<accession>A0A9P6KZL4</accession>
<dbReference type="Gene3D" id="3.60.20.10">
    <property type="entry name" value="Glutamine Phosphoribosylpyrophosphate, subunit 1, domain 1"/>
    <property type="match status" value="1"/>
</dbReference>
<evidence type="ECO:0000313" key="2">
    <source>
        <dbReference type="EMBL" id="KAF9763857.1"/>
    </source>
</evidence>